<dbReference type="Gene3D" id="3.40.1190.20">
    <property type="match status" value="1"/>
</dbReference>
<evidence type="ECO:0000313" key="9">
    <source>
        <dbReference type="Proteomes" id="UP001602245"/>
    </source>
</evidence>
<name>A0ABW6WCI0_9ACTN</name>
<dbReference type="EC" id="2.7.1.-" evidence="8"/>
<organism evidence="8 9">
    <name type="scientific">Paractinoplanes globisporus</name>
    <dbReference type="NCBI Taxonomy" id="113565"/>
    <lineage>
        <taxon>Bacteria</taxon>
        <taxon>Bacillati</taxon>
        <taxon>Actinomycetota</taxon>
        <taxon>Actinomycetes</taxon>
        <taxon>Micromonosporales</taxon>
        <taxon>Micromonosporaceae</taxon>
        <taxon>Paractinoplanes</taxon>
    </lineage>
</organism>
<dbReference type="InterPro" id="IPR002139">
    <property type="entry name" value="Ribo/fructo_kinase"/>
</dbReference>
<evidence type="ECO:0000256" key="4">
    <source>
        <dbReference type="ARBA" id="ARBA00022777"/>
    </source>
</evidence>
<keyword evidence="4 6" id="KW-0418">Kinase</keyword>
<dbReference type="InterPro" id="IPR011611">
    <property type="entry name" value="PfkB_dom"/>
</dbReference>
<gene>
    <name evidence="8" type="ORF">ACFY35_16300</name>
</gene>
<keyword evidence="5" id="KW-0067">ATP-binding</keyword>
<evidence type="ECO:0000256" key="6">
    <source>
        <dbReference type="RuleBase" id="RU003704"/>
    </source>
</evidence>
<dbReference type="PROSITE" id="PS00584">
    <property type="entry name" value="PFKB_KINASES_2"/>
    <property type="match status" value="1"/>
</dbReference>
<dbReference type="PANTHER" id="PTHR43085:SF1">
    <property type="entry name" value="PSEUDOURIDINE KINASE-RELATED"/>
    <property type="match status" value="1"/>
</dbReference>
<dbReference type="InterPro" id="IPR050306">
    <property type="entry name" value="PfkB_Carbo_kinase"/>
</dbReference>
<dbReference type="PANTHER" id="PTHR43085">
    <property type="entry name" value="HEXOKINASE FAMILY MEMBER"/>
    <property type="match status" value="1"/>
</dbReference>
<dbReference type="InterPro" id="IPR029056">
    <property type="entry name" value="Ribokinase-like"/>
</dbReference>
<dbReference type="Proteomes" id="UP001602245">
    <property type="component" value="Unassembled WGS sequence"/>
</dbReference>
<protein>
    <submittedName>
        <fullName evidence="8">Carbohydrate kinase</fullName>
        <ecNumber evidence="8">2.7.1.-</ecNumber>
    </submittedName>
</protein>
<comment type="caution">
    <text evidence="8">The sequence shown here is derived from an EMBL/GenBank/DDBJ whole genome shotgun (WGS) entry which is preliminary data.</text>
</comment>
<evidence type="ECO:0000259" key="7">
    <source>
        <dbReference type="Pfam" id="PF00294"/>
    </source>
</evidence>
<evidence type="ECO:0000256" key="5">
    <source>
        <dbReference type="ARBA" id="ARBA00022840"/>
    </source>
</evidence>
<keyword evidence="3" id="KW-0547">Nucleotide-binding</keyword>
<feature type="domain" description="Carbohydrate kinase PfkB" evidence="7">
    <location>
        <begin position="10"/>
        <end position="300"/>
    </location>
</feature>
<evidence type="ECO:0000256" key="2">
    <source>
        <dbReference type="ARBA" id="ARBA00022679"/>
    </source>
</evidence>
<evidence type="ECO:0000313" key="8">
    <source>
        <dbReference type="EMBL" id="MFF5291005.1"/>
    </source>
</evidence>
<keyword evidence="9" id="KW-1185">Reference proteome</keyword>
<evidence type="ECO:0000256" key="3">
    <source>
        <dbReference type="ARBA" id="ARBA00022741"/>
    </source>
</evidence>
<dbReference type="RefSeq" id="WP_020515793.1">
    <property type="nucleotide sequence ID" value="NZ_JBIAZU010000003.1"/>
</dbReference>
<evidence type="ECO:0000256" key="1">
    <source>
        <dbReference type="ARBA" id="ARBA00010688"/>
    </source>
</evidence>
<dbReference type="EMBL" id="JBIAZU010000003">
    <property type="protein sequence ID" value="MFF5291005.1"/>
    <property type="molecule type" value="Genomic_DNA"/>
</dbReference>
<dbReference type="GO" id="GO:0016301">
    <property type="term" value="F:kinase activity"/>
    <property type="evidence" value="ECO:0007669"/>
    <property type="project" value="UniProtKB-KW"/>
</dbReference>
<dbReference type="InterPro" id="IPR002173">
    <property type="entry name" value="Carboh/pur_kinase_PfkB_CS"/>
</dbReference>
<comment type="similarity">
    <text evidence="1 6">Belongs to the carbohydrate kinase PfkB family.</text>
</comment>
<proteinExistence type="inferred from homology"/>
<keyword evidence="2 6" id="KW-0808">Transferase</keyword>
<dbReference type="Pfam" id="PF00294">
    <property type="entry name" value="PfkB"/>
    <property type="match status" value="1"/>
</dbReference>
<dbReference type="PRINTS" id="PR00990">
    <property type="entry name" value="RIBOKINASE"/>
</dbReference>
<accession>A0ABW6WCI0</accession>
<dbReference type="CDD" id="cd01167">
    <property type="entry name" value="bac_FRK"/>
    <property type="match status" value="1"/>
</dbReference>
<reference evidence="8 9" key="1">
    <citation type="submission" date="2024-10" db="EMBL/GenBank/DDBJ databases">
        <title>The Natural Products Discovery Center: Release of the First 8490 Sequenced Strains for Exploring Actinobacteria Biosynthetic Diversity.</title>
        <authorList>
            <person name="Kalkreuter E."/>
            <person name="Kautsar S.A."/>
            <person name="Yang D."/>
            <person name="Bader C.D."/>
            <person name="Teijaro C.N."/>
            <person name="Fluegel L."/>
            <person name="Davis C.M."/>
            <person name="Simpson J.R."/>
            <person name="Lauterbach L."/>
            <person name="Steele A.D."/>
            <person name="Gui C."/>
            <person name="Meng S."/>
            <person name="Li G."/>
            <person name="Viehrig K."/>
            <person name="Ye F."/>
            <person name="Su P."/>
            <person name="Kiefer A.F."/>
            <person name="Nichols A."/>
            <person name="Cepeda A.J."/>
            <person name="Yan W."/>
            <person name="Fan B."/>
            <person name="Jiang Y."/>
            <person name="Adhikari A."/>
            <person name="Zheng C.-J."/>
            <person name="Schuster L."/>
            <person name="Cowan T.M."/>
            <person name="Smanski M.J."/>
            <person name="Chevrette M.G."/>
            <person name="De Carvalho L.P.S."/>
            <person name="Shen B."/>
        </authorList>
    </citation>
    <scope>NUCLEOTIDE SEQUENCE [LARGE SCALE GENOMIC DNA]</scope>
    <source>
        <strain evidence="8 9">NPDC000087</strain>
    </source>
</reference>
<sequence>MLTVLGESVVDLLPSDTNAGFRAHPGGSPLNVAVALARLGEPTALLARLSGSAFGRLLHAHAQRNGVTVTGPVDQPEPASLAVVSLDSNGVAGYDFYLNGTADWQWSSAELAVPVGTTILHTGSLACYLSPGAERISDLLRRMRRDGEVLLSFDPNIRPAVRGDLTATRKRTLELISAAHVVKASSEDLQVLYPGQSVTAVARHWAALGPSLVVITLGGDGAFAVHAGQEVHRTAPPIEIVDTIGAGDAFTAGLLSALRSTGRGTPATIRDLDGDQLIAVIDQAIRIASITCTRAGADSPRHDDPV</sequence>
<dbReference type="SUPFAM" id="SSF53613">
    <property type="entry name" value="Ribokinase-like"/>
    <property type="match status" value="1"/>
</dbReference>